<evidence type="ECO:0000313" key="2">
    <source>
        <dbReference type="EMBL" id="KAG7337796.1"/>
    </source>
</evidence>
<comment type="caution">
    <text evidence="3">The sequence shown here is derived from an EMBL/GenBank/DDBJ whole genome shotgun (WGS) entry which is preliminary data.</text>
</comment>
<evidence type="ECO:0000256" key="1">
    <source>
        <dbReference type="SAM" id="MobiDB-lite"/>
    </source>
</evidence>
<organism evidence="3 4">
    <name type="scientific">Nitzschia inconspicua</name>
    <dbReference type="NCBI Taxonomy" id="303405"/>
    <lineage>
        <taxon>Eukaryota</taxon>
        <taxon>Sar</taxon>
        <taxon>Stramenopiles</taxon>
        <taxon>Ochrophyta</taxon>
        <taxon>Bacillariophyta</taxon>
        <taxon>Bacillariophyceae</taxon>
        <taxon>Bacillariophycidae</taxon>
        <taxon>Bacillariales</taxon>
        <taxon>Bacillariaceae</taxon>
        <taxon>Nitzschia</taxon>
    </lineage>
</organism>
<accession>A0A9K3PT41</accession>
<reference evidence="3" key="2">
    <citation type="submission" date="2021-04" db="EMBL/GenBank/DDBJ databases">
        <authorList>
            <person name="Podell S."/>
        </authorList>
    </citation>
    <scope>NUCLEOTIDE SEQUENCE</scope>
    <source>
        <strain evidence="3">Hildebrandi</strain>
    </source>
</reference>
<dbReference type="EMBL" id="JAGRRH010000073">
    <property type="protein sequence ID" value="KAG7337796.1"/>
    <property type="molecule type" value="Genomic_DNA"/>
</dbReference>
<sequence length="572" mass="62001">MGLFGKKSSKKNLGSTSAASGDYSMPDDTAVGSVDVVETSQTSQVVTTAPSNSSEDSKKKALLADEETGSEDGLNKPSDDKPLKEKLMEHLTVMWAAILGCCGLPKVLAVSLAAGAGIGAVTYLLATRGQAPMFPARVNVAFVGNSYFYVNDLPRFVENIAAGGKVYQDSCLHNSAGILEIIMTGNGMWNKWATKNAMIGGVKFEASNGNTEYLYDMGACSVPQLLTGHDKLVTSGDQLGSFIDDGENPCFQEDAYLEYQESFDYKGWDFVVITDQAKRMCFDDTRHEALAAFNYTYGPILKKKKISPIIVQPHAYQSSGANATGLSDLPTFTALIMEGALIYKKYLNQRIGLFQGAHIAPVGNAFLAVYEADKSMYKKLFLDDGVHPSGYGTFLYGTVIYATMMGYMPRYKDVVVDNMEDTLFGTARKLQASSSSAGFPSKEEAAILFRIAKKVALNGYKPKSLRGFKPETNAAEFIQEEVSSSSYEGDYSVEVYSGYQNYNPYYQDGGNNGYNDYYVDYSNGNNGGNGNGYNNGYNAAANYQAANNYGGYQQAAYGGNGYNNGNNNGNRQ</sequence>
<reference evidence="3" key="1">
    <citation type="journal article" date="2021" name="Sci. Rep.">
        <title>Diploid genomic architecture of Nitzschia inconspicua, an elite biomass production diatom.</title>
        <authorList>
            <person name="Oliver A."/>
            <person name="Podell S."/>
            <person name="Pinowska A."/>
            <person name="Traller J.C."/>
            <person name="Smith S.R."/>
            <person name="McClure R."/>
            <person name="Beliaev A."/>
            <person name="Bohutskyi P."/>
            <person name="Hill E.A."/>
            <person name="Rabines A."/>
            <person name="Zheng H."/>
            <person name="Allen L.Z."/>
            <person name="Kuo A."/>
            <person name="Grigoriev I.V."/>
            <person name="Allen A.E."/>
            <person name="Hazlebeck D."/>
            <person name="Allen E.E."/>
        </authorList>
    </citation>
    <scope>NUCLEOTIDE SEQUENCE</scope>
    <source>
        <strain evidence="3">Hildebrandi</strain>
    </source>
</reference>
<proteinExistence type="predicted"/>
<feature type="region of interest" description="Disordered" evidence="1">
    <location>
        <begin position="1"/>
        <end position="81"/>
    </location>
</feature>
<name>A0A9K3PT41_9STRA</name>
<dbReference type="OrthoDB" id="42863at2759"/>
<evidence type="ECO:0000313" key="4">
    <source>
        <dbReference type="Proteomes" id="UP000693970"/>
    </source>
</evidence>
<gene>
    <name evidence="3" type="ORF">IV203_015266</name>
    <name evidence="2" type="ORF">IV203_020220</name>
</gene>
<protein>
    <submittedName>
        <fullName evidence="3">Uncharacterized protein</fullName>
    </submittedName>
</protein>
<dbReference type="Proteomes" id="UP000693970">
    <property type="component" value="Unassembled WGS sequence"/>
</dbReference>
<keyword evidence="4" id="KW-1185">Reference proteome</keyword>
<feature type="compositionally biased region" description="Low complexity" evidence="1">
    <location>
        <begin position="33"/>
        <end position="48"/>
    </location>
</feature>
<evidence type="ECO:0000313" key="3">
    <source>
        <dbReference type="EMBL" id="KAG7358677.1"/>
    </source>
</evidence>
<dbReference type="AlphaFoldDB" id="A0A9K3PT41"/>
<dbReference type="EMBL" id="JAGRRH010000014">
    <property type="protein sequence ID" value="KAG7358677.1"/>
    <property type="molecule type" value="Genomic_DNA"/>
</dbReference>